<keyword evidence="1" id="KW-0812">Transmembrane</keyword>
<feature type="transmembrane region" description="Helical" evidence="1">
    <location>
        <begin position="20"/>
        <end position="39"/>
    </location>
</feature>
<protein>
    <submittedName>
        <fullName evidence="2">Uncharacterized protein</fullName>
    </submittedName>
</protein>
<keyword evidence="1" id="KW-0472">Membrane</keyword>
<dbReference type="EMBL" id="KY363465">
    <property type="protein sequence ID" value="AQT25331.1"/>
    <property type="molecule type" value="Genomic_DNA"/>
</dbReference>
<dbReference type="Proteomes" id="UP000222417">
    <property type="component" value="Segment"/>
</dbReference>
<keyword evidence="3" id="KW-1185">Reference proteome</keyword>
<proteinExistence type="predicted"/>
<evidence type="ECO:0000313" key="3">
    <source>
        <dbReference type="Proteomes" id="UP000222417"/>
    </source>
</evidence>
<evidence type="ECO:0000313" key="2">
    <source>
        <dbReference type="EMBL" id="AQT25331.1"/>
    </source>
</evidence>
<sequence length="87" mass="10145">MLHGWRNRTSLERYFPESRIFAVFVLLTYFSHYSLNHIYHPGIRGGAVTKAEFSGRFNLPTYSLRSCTVCVRPQRSMPAVPLIKSYF</sequence>
<accession>A0A1S6KV90</accession>
<reference evidence="2 3" key="1">
    <citation type="submission" date="2016-12" db="EMBL/GenBank/DDBJ databases">
        <title>Providencia rettgeri phage vB-PreS_PR1 - a deep-branching member of the T5-like siphoviruses.</title>
        <authorList>
            <person name="Oliveira H."/>
            <person name="Pinto G."/>
            <person name="Hendrix H."/>
            <person name="Noben J.-P."/>
            <person name="Gawor J."/>
            <person name="Lobocka M."/>
            <person name="Lavigne R."/>
            <person name="Azeredo J."/>
        </authorList>
    </citation>
    <scope>NUCLEOTIDE SEQUENCE [LARGE SCALE GENOMIC DNA]</scope>
</reference>
<keyword evidence="1" id="KW-1133">Transmembrane helix</keyword>
<name>A0A1S6KV90_9CAUD</name>
<gene>
    <name evidence="2" type="ORF">PR1_88</name>
</gene>
<evidence type="ECO:0000256" key="1">
    <source>
        <dbReference type="SAM" id="Phobius"/>
    </source>
</evidence>
<organism evidence="2 3">
    <name type="scientific">Providencia phage vB_PreS_PR1</name>
    <dbReference type="NCBI Taxonomy" id="1931407"/>
    <lineage>
        <taxon>Viruses</taxon>
        <taxon>Duplodnaviria</taxon>
        <taxon>Heunggongvirae</taxon>
        <taxon>Uroviricota</taxon>
        <taxon>Caudoviricetes</taxon>
        <taxon>Demerecviridae</taxon>
        <taxon>Priunavirus</taxon>
        <taxon>Priunavirus PR1</taxon>
    </lineage>
</organism>